<evidence type="ECO:0000256" key="8">
    <source>
        <dbReference type="SAM" id="Phobius"/>
    </source>
</evidence>
<keyword evidence="6 8" id="KW-0472">Membrane</keyword>
<dbReference type="Proteomes" id="UP000774570">
    <property type="component" value="Unassembled WGS sequence"/>
</dbReference>
<sequence>MTTSAVLAVSGGVLVACGVAMLLERSLSRLVVGVLVLGNGVNLLILGSGGPAGRAPILDGAGRPVSDPLPQALVLTAIVIALASAAFVLAIGYRSGRLSGDDEVRDDVEDRRLTRGDHELRAEVRAQRRRFRAWRREQRRQVRAARAALRRDIRAERRRRAIDDPARIEEPDPGPGDRQDEAP</sequence>
<evidence type="ECO:0000256" key="5">
    <source>
        <dbReference type="ARBA" id="ARBA00022989"/>
    </source>
</evidence>
<keyword evidence="4 8" id="KW-0812">Transmembrane</keyword>
<proteinExistence type="inferred from homology"/>
<evidence type="ECO:0000313" key="10">
    <source>
        <dbReference type="Proteomes" id="UP000774570"/>
    </source>
</evidence>
<feature type="transmembrane region" description="Helical" evidence="8">
    <location>
        <begin position="72"/>
        <end position="93"/>
    </location>
</feature>
<dbReference type="RefSeq" id="WP_220162386.1">
    <property type="nucleotide sequence ID" value="NZ_JAIBOA010000001.1"/>
</dbReference>
<comment type="similarity">
    <text evidence="2">Belongs to the CPA3 antiporters (TC 2.A.63) subunit C family.</text>
</comment>
<keyword evidence="10" id="KW-1185">Reference proteome</keyword>
<keyword evidence="3" id="KW-1003">Cell membrane</keyword>
<evidence type="ECO:0000256" key="6">
    <source>
        <dbReference type="ARBA" id="ARBA00023136"/>
    </source>
</evidence>
<dbReference type="EMBL" id="JAIBOA010000001">
    <property type="protein sequence ID" value="MBW8480988.1"/>
    <property type="molecule type" value="Genomic_DNA"/>
</dbReference>
<evidence type="ECO:0000256" key="2">
    <source>
        <dbReference type="ARBA" id="ARBA00010388"/>
    </source>
</evidence>
<accession>A0ABS7FKU9</accession>
<feature type="region of interest" description="Disordered" evidence="7">
    <location>
        <begin position="160"/>
        <end position="183"/>
    </location>
</feature>
<comment type="caution">
    <text evidence="9">The sequence shown here is derived from an EMBL/GenBank/DDBJ whole genome shotgun (WGS) entry which is preliminary data.</text>
</comment>
<protein>
    <submittedName>
        <fullName evidence="9">Na(+)/H(+) antiporter subunit C</fullName>
    </submittedName>
</protein>
<evidence type="ECO:0000256" key="4">
    <source>
        <dbReference type="ARBA" id="ARBA00022692"/>
    </source>
</evidence>
<evidence type="ECO:0000256" key="7">
    <source>
        <dbReference type="SAM" id="MobiDB-lite"/>
    </source>
</evidence>
<dbReference type="PANTHER" id="PTHR34583">
    <property type="entry name" value="ANTIPORTER SUBUNIT MNHC2-RELATED"/>
    <property type="match status" value="1"/>
</dbReference>
<name>A0ABS7FKU9_9ACTN</name>
<dbReference type="InterPro" id="IPR050601">
    <property type="entry name" value="CPA3_antiporter_subunitC"/>
</dbReference>
<gene>
    <name evidence="9" type="ORF">K1Y72_01310</name>
</gene>
<dbReference type="PANTHER" id="PTHR34583:SF2">
    <property type="entry name" value="ANTIPORTER SUBUNIT MNHC2-RELATED"/>
    <property type="match status" value="1"/>
</dbReference>
<dbReference type="NCBIfam" id="NF005929">
    <property type="entry name" value="PRK07946.1"/>
    <property type="match status" value="1"/>
</dbReference>
<dbReference type="Gene3D" id="1.10.287.3510">
    <property type="match status" value="1"/>
</dbReference>
<evidence type="ECO:0000256" key="1">
    <source>
        <dbReference type="ARBA" id="ARBA00004651"/>
    </source>
</evidence>
<evidence type="ECO:0000256" key="3">
    <source>
        <dbReference type="ARBA" id="ARBA00022475"/>
    </source>
</evidence>
<comment type="subcellular location">
    <subcellularLocation>
        <location evidence="1">Cell membrane</location>
        <topology evidence="1">Multi-pass membrane protein</topology>
    </subcellularLocation>
</comment>
<organism evidence="9 10">
    <name type="scientific">Actinomadura parmotrematis</name>
    <dbReference type="NCBI Taxonomy" id="2864039"/>
    <lineage>
        <taxon>Bacteria</taxon>
        <taxon>Bacillati</taxon>
        <taxon>Actinomycetota</taxon>
        <taxon>Actinomycetes</taxon>
        <taxon>Streptosporangiales</taxon>
        <taxon>Thermomonosporaceae</taxon>
        <taxon>Actinomadura</taxon>
    </lineage>
</organism>
<dbReference type="InterPro" id="IPR039428">
    <property type="entry name" value="NUOK/Mnh_C1-like"/>
</dbReference>
<evidence type="ECO:0000313" key="9">
    <source>
        <dbReference type="EMBL" id="MBW8480988.1"/>
    </source>
</evidence>
<feature type="transmembrane region" description="Helical" evidence="8">
    <location>
        <begin position="6"/>
        <end position="23"/>
    </location>
</feature>
<reference evidence="9 10" key="1">
    <citation type="submission" date="2021-07" db="EMBL/GenBank/DDBJ databases">
        <title>Actinomadura sp. PM05-2 isolated from lichen.</title>
        <authorList>
            <person name="Somphong A."/>
            <person name="Phongsopitanun W."/>
            <person name="Tanasupawat S."/>
            <person name="Peongsungnone V."/>
        </authorList>
    </citation>
    <scope>NUCLEOTIDE SEQUENCE [LARGE SCALE GENOMIC DNA]</scope>
    <source>
        <strain evidence="9 10">PM05-2</strain>
    </source>
</reference>
<dbReference type="Pfam" id="PF00420">
    <property type="entry name" value="Oxidored_q2"/>
    <property type="match status" value="1"/>
</dbReference>
<keyword evidence="5 8" id="KW-1133">Transmembrane helix</keyword>
<feature type="transmembrane region" description="Helical" evidence="8">
    <location>
        <begin position="30"/>
        <end position="52"/>
    </location>
</feature>